<sequence>MSKRVLNISILFFAALLFCPVLLGQSSFGDDSERGIRTVVIDAGHGGKDPGAIGKIMKEKDLVLSVSLKLGEMIKKNFPDVKVIYTRDKDVFVELYQRAKIANTNNADLFISIHANAVESTAPYGTETFVLGLHKTEAQRKVAERENATIYLESDGGDKYKDFDMSPDAIIARQLMLGVYLNQSINFASMIQGEFKSLGRNDRGVKQAGLLVLYNTTMPAVLVELGFLSNVNEEKYMNTKAGQEKLTKSVFNAFVKYKSHIDGVEYMISHTGDEEDSEAVTIPKQENKQEPVIVKEDSYSNDDVVFRVQIETSRSKLAKDSPRFKGHHVFEYFQDGLYKYTVGAFANDFDSANNLKKEMRKKGYEFAFVVAFQGNERINLEKAIKLATK</sequence>
<keyword evidence="3" id="KW-0378">Hydrolase</keyword>
<dbReference type="SMART" id="SM00646">
    <property type="entry name" value="Ami_3"/>
    <property type="match status" value="1"/>
</dbReference>
<evidence type="ECO:0000256" key="3">
    <source>
        <dbReference type="ARBA" id="ARBA00022801"/>
    </source>
</evidence>
<comment type="caution">
    <text evidence="5">The sequence shown here is derived from an EMBL/GenBank/DDBJ whole genome shotgun (WGS) entry which is preliminary data.</text>
</comment>
<keyword evidence="6" id="KW-1185">Reference proteome</keyword>
<name>A0ABP3Y3G9_9FLAO</name>
<dbReference type="PANTHER" id="PTHR30404">
    <property type="entry name" value="N-ACETYLMURAMOYL-L-ALANINE AMIDASE"/>
    <property type="match status" value="1"/>
</dbReference>
<organism evidence="5 6">
    <name type="scientific">Wandonia haliotis</name>
    <dbReference type="NCBI Taxonomy" id="574963"/>
    <lineage>
        <taxon>Bacteria</taxon>
        <taxon>Pseudomonadati</taxon>
        <taxon>Bacteroidota</taxon>
        <taxon>Flavobacteriia</taxon>
        <taxon>Flavobacteriales</taxon>
        <taxon>Crocinitomicaceae</taxon>
        <taxon>Wandonia</taxon>
    </lineage>
</organism>
<dbReference type="Pfam" id="PF01520">
    <property type="entry name" value="Amidase_3"/>
    <property type="match status" value="1"/>
</dbReference>
<dbReference type="PANTHER" id="PTHR30404:SF0">
    <property type="entry name" value="N-ACETYLMURAMOYL-L-ALANINE AMIDASE AMIC"/>
    <property type="match status" value="1"/>
</dbReference>
<dbReference type="EMBL" id="BAAAFH010000011">
    <property type="protein sequence ID" value="GAA0875235.1"/>
    <property type="molecule type" value="Genomic_DNA"/>
</dbReference>
<protein>
    <recommendedName>
        <fullName evidence="2">N-acetylmuramoyl-L-alanine amidase</fullName>
        <ecNumber evidence="2">3.5.1.28</ecNumber>
    </recommendedName>
</protein>
<evidence type="ECO:0000259" key="4">
    <source>
        <dbReference type="SMART" id="SM00646"/>
    </source>
</evidence>
<gene>
    <name evidence="5" type="ORF">GCM10009118_16440</name>
</gene>
<accession>A0ABP3Y3G9</accession>
<feature type="domain" description="MurNAc-LAA" evidence="4">
    <location>
        <begin position="99"/>
        <end position="255"/>
    </location>
</feature>
<dbReference type="Gene3D" id="3.40.630.40">
    <property type="entry name" value="Zn-dependent exopeptidases"/>
    <property type="match status" value="1"/>
</dbReference>
<evidence type="ECO:0000313" key="5">
    <source>
        <dbReference type="EMBL" id="GAA0875235.1"/>
    </source>
</evidence>
<proteinExistence type="predicted"/>
<comment type="catalytic activity">
    <reaction evidence="1">
        <text>Hydrolyzes the link between N-acetylmuramoyl residues and L-amino acid residues in certain cell-wall glycopeptides.</text>
        <dbReference type="EC" id="3.5.1.28"/>
    </reaction>
</comment>
<dbReference type="InterPro" id="IPR002508">
    <property type="entry name" value="MurNAc-LAA_cat"/>
</dbReference>
<dbReference type="RefSeq" id="WP_343786501.1">
    <property type="nucleotide sequence ID" value="NZ_BAAAFH010000011.1"/>
</dbReference>
<dbReference type="InterPro" id="IPR050695">
    <property type="entry name" value="N-acetylmuramoyl_amidase_3"/>
</dbReference>
<reference evidence="6" key="1">
    <citation type="journal article" date="2019" name="Int. J. Syst. Evol. Microbiol.">
        <title>The Global Catalogue of Microorganisms (GCM) 10K type strain sequencing project: providing services to taxonomists for standard genome sequencing and annotation.</title>
        <authorList>
            <consortium name="The Broad Institute Genomics Platform"/>
            <consortium name="The Broad Institute Genome Sequencing Center for Infectious Disease"/>
            <person name="Wu L."/>
            <person name="Ma J."/>
        </authorList>
    </citation>
    <scope>NUCLEOTIDE SEQUENCE [LARGE SCALE GENOMIC DNA]</scope>
    <source>
        <strain evidence="6">JCM 16083</strain>
    </source>
</reference>
<evidence type="ECO:0000313" key="6">
    <source>
        <dbReference type="Proteomes" id="UP001501126"/>
    </source>
</evidence>
<evidence type="ECO:0000256" key="1">
    <source>
        <dbReference type="ARBA" id="ARBA00001561"/>
    </source>
</evidence>
<dbReference type="SUPFAM" id="SSF53187">
    <property type="entry name" value="Zn-dependent exopeptidases"/>
    <property type="match status" value="1"/>
</dbReference>
<dbReference type="EC" id="3.5.1.28" evidence="2"/>
<dbReference type="Proteomes" id="UP001501126">
    <property type="component" value="Unassembled WGS sequence"/>
</dbReference>
<evidence type="ECO:0000256" key="2">
    <source>
        <dbReference type="ARBA" id="ARBA00011901"/>
    </source>
</evidence>
<dbReference type="CDD" id="cd02696">
    <property type="entry name" value="MurNAc-LAA"/>
    <property type="match status" value="1"/>
</dbReference>